<name>A0A9P7B829_RHOMI</name>
<dbReference type="CDD" id="cd04301">
    <property type="entry name" value="NAT_SF"/>
    <property type="match status" value="1"/>
</dbReference>
<sequence length="310" mass="34796">MLAPCSFASERLVYRAADFPTDDAFLLATFRDPATQMGYFGGVTKPYAARHMENWKKHVDTNILSAVICLKADDGSAGEPIGVVDLEKREMGGPQNRCCGFGLVINKQYQGKGYATEAMEWIVRRAFIGYNMHRIEGGVFSWNTAALSTYKKVGFVEEGRRRKAVWEEGGWHDDVTVLGVISLHPNRTFALSEQLRVHESLPFVPHPHGLALSGPLSLLLLQLNHLLLELQTRYIYTRPDVVCSLLSSCLTMLSPCSFRSNRLVYRALDPESDAQFVLDTLNDPGTQLGVNWKTDAATRSLERHQFEETR</sequence>
<organism evidence="2 3">
    <name type="scientific">Rhodotorula mucilaginosa</name>
    <name type="common">Yeast</name>
    <name type="synonym">Rhodotorula rubra</name>
    <dbReference type="NCBI Taxonomy" id="5537"/>
    <lineage>
        <taxon>Eukaryota</taxon>
        <taxon>Fungi</taxon>
        <taxon>Dikarya</taxon>
        <taxon>Basidiomycota</taxon>
        <taxon>Pucciniomycotina</taxon>
        <taxon>Microbotryomycetes</taxon>
        <taxon>Sporidiobolales</taxon>
        <taxon>Sporidiobolaceae</taxon>
        <taxon>Rhodotorula</taxon>
    </lineage>
</organism>
<protein>
    <recommendedName>
        <fullName evidence="1">N-acetyltransferase domain-containing protein</fullName>
    </recommendedName>
</protein>
<dbReference type="PROSITE" id="PS51186">
    <property type="entry name" value="GNAT"/>
    <property type="match status" value="1"/>
</dbReference>
<dbReference type="SUPFAM" id="SSF55729">
    <property type="entry name" value="Acyl-CoA N-acyltransferases (Nat)"/>
    <property type="match status" value="1"/>
</dbReference>
<dbReference type="InterPro" id="IPR016181">
    <property type="entry name" value="Acyl_CoA_acyltransferase"/>
</dbReference>
<accession>A0A9P7B829</accession>
<dbReference type="AlphaFoldDB" id="A0A9P7B829"/>
<dbReference type="Pfam" id="PF13302">
    <property type="entry name" value="Acetyltransf_3"/>
    <property type="match status" value="1"/>
</dbReference>
<dbReference type="InterPro" id="IPR000182">
    <property type="entry name" value="GNAT_dom"/>
</dbReference>
<reference evidence="2 3" key="1">
    <citation type="submission" date="2020-11" db="EMBL/GenBank/DDBJ databases">
        <title>Kefir isolates.</title>
        <authorList>
            <person name="Marcisauskas S."/>
            <person name="Kim Y."/>
            <person name="Blasche S."/>
        </authorList>
    </citation>
    <scope>NUCLEOTIDE SEQUENCE [LARGE SCALE GENOMIC DNA]</scope>
    <source>
        <strain evidence="2 3">KR</strain>
    </source>
</reference>
<dbReference type="EMBL" id="PUHQ01000020">
    <property type="protein sequence ID" value="KAG0663377.1"/>
    <property type="molecule type" value="Genomic_DNA"/>
</dbReference>
<evidence type="ECO:0000313" key="3">
    <source>
        <dbReference type="Proteomes" id="UP000777482"/>
    </source>
</evidence>
<dbReference type="GO" id="GO:0016747">
    <property type="term" value="F:acyltransferase activity, transferring groups other than amino-acyl groups"/>
    <property type="evidence" value="ECO:0007669"/>
    <property type="project" value="InterPro"/>
</dbReference>
<dbReference type="PANTHER" id="PTHR43415:SF3">
    <property type="entry name" value="GNAT-FAMILY ACETYLTRANSFERASE"/>
    <property type="match status" value="1"/>
</dbReference>
<dbReference type="Gene3D" id="3.40.630.30">
    <property type="match status" value="1"/>
</dbReference>
<comment type="caution">
    <text evidence="2">The sequence shown here is derived from an EMBL/GenBank/DDBJ whole genome shotgun (WGS) entry which is preliminary data.</text>
</comment>
<keyword evidence="3" id="KW-1185">Reference proteome</keyword>
<dbReference type="PANTHER" id="PTHR43415">
    <property type="entry name" value="SPERMIDINE N(1)-ACETYLTRANSFERASE"/>
    <property type="match status" value="1"/>
</dbReference>
<evidence type="ECO:0000313" key="2">
    <source>
        <dbReference type="EMBL" id="KAG0663377.1"/>
    </source>
</evidence>
<gene>
    <name evidence="2" type="ORF">C6P46_002716</name>
</gene>
<feature type="domain" description="N-acetyltransferase" evidence="1">
    <location>
        <begin position="12"/>
        <end position="176"/>
    </location>
</feature>
<dbReference type="OrthoDB" id="630895at2759"/>
<proteinExistence type="predicted"/>
<evidence type="ECO:0000259" key="1">
    <source>
        <dbReference type="PROSITE" id="PS51186"/>
    </source>
</evidence>
<dbReference type="Proteomes" id="UP000777482">
    <property type="component" value="Unassembled WGS sequence"/>
</dbReference>